<dbReference type="InterPro" id="IPR001279">
    <property type="entry name" value="Metallo-B-lactamas"/>
</dbReference>
<organism evidence="2 3">
    <name type="scientific">Clostridium chromiireducens</name>
    <dbReference type="NCBI Taxonomy" id="225345"/>
    <lineage>
        <taxon>Bacteria</taxon>
        <taxon>Bacillati</taxon>
        <taxon>Bacillota</taxon>
        <taxon>Clostridia</taxon>
        <taxon>Eubacteriales</taxon>
        <taxon>Clostridiaceae</taxon>
        <taxon>Clostridium</taxon>
    </lineage>
</organism>
<sequence>MSLKITTLIENNSDKNNILCSEHGLSLYIEINEKKILFDTGQSGDFIKNAEKLKIDLNDLDYVVLSHGHYDHSGGFRNFVQNSSKSFKLIVGNGFFNEKYKLIEREQYKFNGNSFSEEFISQNNIFLKSINQDICNITEDVIIFSNFERKNNFEILNKKFYIKENGEYLLDDFSDEIVLGVKQEKGLVVILGCSHVGIVNIIESITQRAGIPIYAIVGGSHLIEADELRLNNTINYLKEKNISIFRLSHCTGDNAVEKLEGEFGNKFVYNNTGNITKFDQEI</sequence>
<reference evidence="2 3" key="1">
    <citation type="submission" date="2018-08" db="EMBL/GenBank/DDBJ databases">
        <title>Genome of Clostridium chromiireducens C1, DSM12136.</title>
        <authorList>
            <person name="Xing M."/>
            <person name="Wei Y."/>
            <person name="Ang E.L."/>
            <person name="Zhao H."/>
            <person name="Zhang Y."/>
        </authorList>
    </citation>
    <scope>NUCLEOTIDE SEQUENCE [LARGE SCALE GENOMIC DNA]</scope>
    <source>
        <strain evidence="2 3">C1</strain>
    </source>
</reference>
<dbReference type="GO" id="GO:0016787">
    <property type="term" value="F:hydrolase activity"/>
    <property type="evidence" value="ECO:0007669"/>
    <property type="project" value="UniProtKB-KW"/>
</dbReference>
<keyword evidence="2" id="KW-0378">Hydrolase</keyword>
<dbReference type="Pfam" id="PF00753">
    <property type="entry name" value="Lactamase_B"/>
    <property type="match status" value="1"/>
</dbReference>
<gene>
    <name evidence="2" type="ORF">D2A34_10015</name>
</gene>
<dbReference type="InterPro" id="IPR052926">
    <property type="entry name" value="Metallo-beta-lactamase_dom"/>
</dbReference>
<dbReference type="EMBL" id="QXDJ01000002">
    <property type="protein sequence ID" value="RII35510.1"/>
    <property type="molecule type" value="Genomic_DNA"/>
</dbReference>
<name>A0A399IR97_9CLOT</name>
<dbReference type="GO" id="GO:0016740">
    <property type="term" value="F:transferase activity"/>
    <property type="evidence" value="ECO:0007669"/>
    <property type="project" value="TreeGrafter"/>
</dbReference>
<dbReference type="PANTHER" id="PTHR13754">
    <property type="entry name" value="METALLO-BETA-LACTAMASE SUPERFAMILY PROTEIN"/>
    <property type="match status" value="1"/>
</dbReference>
<dbReference type="InterPro" id="IPR036866">
    <property type="entry name" value="RibonucZ/Hydroxyglut_hydro"/>
</dbReference>
<dbReference type="AlphaFoldDB" id="A0A399IR97"/>
<dbReference type="SUPFAM" id="SSF56281">
    <property type="entry name" value="Metallo-hydrolase/oxidoreductase"/>
    <property type="match status" value="1"/>
</dbReference>
<dbReference type="PANTHER" id="PTHR13754:SF13">
    <property type="entry name" value="METALLO-BETA-LACTAMASE SUPERFAMILY PROTEIN (AFU_ORTHOLOGUE AFUA_3G07630)"/>
    <property type="match status" value="1"/>
</dbReference>
<evidence type="ECO:0000313" key="2">
    <source>
        <dbReference type="EMBL" id="RII35510.1"/>
    </source>
</evidence>
<dbReference type="Gene3D" id="3.60.15.10">
    <property type="entry name" value="Ribonuclease Z/Hydroxyacylglutathione hydrolase-like"/>
    <property type="match status" value="1"/>
</dbReference>
<dbReference type="InterPro" id="IPR041712">
    <property type="entry name" value="DHPS-like_MBL-fold"/>
</dbReference>
<dbReference type="Proteomes" id="UP000265930">
    <property type="component" value="Unassembled WGS sequence"/>
</dbReference>
<protein>
    <submittedName>
        <fullName evidence="2">MBL fold metallo-hydrolase</fullName>
    </submittedName>
</protein>
<dbReference type="CDD" id="cd07713">
    <property type="entry name" value="DHPS-like_MBL-fold"/>
    <property type="match status" value="1"/>
</dbReference>
<dbReference type="RefSeq" id="WP_119366531.1">
    <property type="nucleotide sequence ID" value="NZ_QXDJ01000002.1"/>
</dbReference>
<proteinExistence type="predicted"/>
<feature type="domain" description="Metallo-beta-lactamase" evidence="1">
    <location>
        <begin position="24"/>
        <end position="83"/>
    </location>
</feature>
<evidence type="ECO:0000313" key="3">
    <source>
        <dbReference type="Proteomes" id="UP000265930"/>
    </source>
</evidence>
<comment type="caution">
    <text evidence="2">The sequence shown here is derived from an EMBL/GenBank/DDBJ whole genome shotgun (WGS) entry which is preliminary data.</text>
</comment>
<accession>A0A399IR97</accession>
<evidence type="ECO:0000259" key="1">
    <source>
        <dbReference type="Pfam" id="PF00753"/>
    </source>
</evidence>